<sequence>MEGNTRLHKEARKADTPKQQAIPPPQTLLGEPETYANTARREYTNPIRNGLLGHGLNLRIQPKLSVWLWNCRGIRRKRDLSVCWRSKRLVTSTQRIRRGGTATLPPKAEELPRCLTRNANTDRDEHVSGHVTRPDDSERHTKFKMAPVGGAKFYNEEVERQRGNKELRKKIAELNKDAEEYALRLSRQNWYSLSDGMQCRVDLAQTWKLLRALVDPEGTRTVAQNKITFLMHKEGVEGNKITERLAGKYLCRDPPVYQPDYTGQPNKVLDMPITLGELEAALAAMKKN</sequence>
<evidence type="ECO:0000313" key="2">
    <source>
        <dbReference type="Proteomes" id="UP000805193"/>
    </source>
</evidence>
<dbReference type="EMBL" id="JABSTQ010009782">
    <property type="protein sequence ID" value="KAG0425973.1"/>
    <property type="molecule type" value="Genomic_DNA"/>
</dbReference>
<proteinExistence type="predicted"/>
<name>A0AC60PYL0_IXOPE</name>
<protein>
    <submittedName>
        <fullName evidence="1">Uncharacterized protein</fullName>
    </submittedName>
</protein>
<comment type="caution">
    <text evidence="1">The sequence shown here is derived from an EMBL/GenBank/DDBJ whole genome shotgun (WGS) entry which is preliminary data.</text>
</comment>
<evidence type="ECO:0000313" key="1">
    <source>
        <dbReference type="EMBL" id="KAG0425973.1"/>
    </source>
</evidence>
<dbReference type="Proteomes" id="UP000805193">
    <property type="component" value="Unassembled WGS sequence"/>
</dbReference>
<reference evidence="1 2" key="1">
    <citation type="journal article" date="2020" name="Cell">
        <title>Large-Scale Comparative Analyses of Tick Genomes Elucidate Their Genetic Diversity and Vector Capacities.</title>
        <authorList>
            <consortium name="Tick Genome and Microbiome Consortium (TIGMIC)"/>
            <person name="Jia N."/>
            <person name="Wang J."/>
            <person name="Shi W."/>
            <person name="Du L."/>
            <person name="Sun Y."/>
            <person name="Zhan W."/>
            <person name="Jiang J.F."/>
            <person name="Wang Q."/>
            <person name="Zhang B."/>
            <person name="Ji P."/>
            <person name="Bell-Sakyi L."/>
            <person name="Cui X.M."/>
            <person name="Yuan T.T."/>
            <person name="Jiang B.G."/>
            <person name="Yang W.F."/>
            <person name="Lam T.T."/>
            <person name="Chang Q.C."/>
            <person name="Ding S.J."/>
            <person name="Wang X.J."/>
            <person name="Zhu J.G."/>
            <person name="Ruan X.D."/>
            <person name="Zhao L."/>
            <person name="Wei J.T."/>
            <person name="Ye R.Z."/>
            <person name="Que T.C."/>
            <person name="Du C.H."/>
            <person name="Zhou Y.H."/>
            <person name="Cheng J.X."/>
            <person name="Dai P.F."/>
            <person name="Guo W.B."/>
            <person name="Han X.H."/>
            <person name="Huang E.J."/>
            <person name="Li L.F."/>
            <person name="Wei W."/>
            <person name="Gao Y.C."/>
            <person name="Liu J.Z."/>
            <person name="Shao H.Z."/>
            <person name="Wang X."/>
            <person name="Wang C.C."/>
            <person name="Yang T.C."/>
            <person name="Huo Q.B."/>
            <person name="Li W."/>
            <person name="Chen H.Y."/>
            <person name="Chen S.E."/>
            <person name="Zhou L.G."/>
            <person name="Ni X.B."/>
            <person name="Tian J.H."/>
            <person name="Sheng Y."/>
            <person name="Liu T."/>
            <person name="Pan Y.S."/>
            <person name="Xia L.Y."/>
            <person name="Li J."/>
            <person name="Zhao F."/>
            <person name="Cao W.C."/>
        </authorList>
    </citation>
    <scope>NUCLEOTIDE SEQUENCE [LARGE SCALE GENOMIC DNA]</scope>
    <source>
        <strain evidence="1">Iper-2018</strain>
    </source>
</reference>
<gene>
    <name evidence="1" type="ORF">HPB47_026875</name>
</gene>
<accession>A0AC60PYL0</accession>
<organism evidence="1 2">
    <name type="scientific">Ixodes persulcatus</name>
    <name type="common">Taiga tick</name>
    <dbReference type="NCBI Taxonomy" id="34615"/>
    <lineage>
        <taxon>Eukaryota</taxon>
        <taxon>Metazoa</taxon>
        <taxon>Ecdysozoa</taxon>
        <taxon>Arthropoda</taxon>
        <taxon>Chelicerata</taxon>
        <taxon>Arachnida</taxon>
        <taxon>Acari</taxon>
        <taxon>Parasitiformes</taxon>
        <taxon>Ixodida</taxon>
        <taxon>Ixodoidea</taxon>
        <taxon>Ixodidae</taxon>
        <taxon>Ixodinae</taxon>
        <taxon>Ixodes</taxon>
    </lineage>
</organism>
<keyword evidence="2" id="KW-1185">Reference proteome</keyword>